<dbReference type="OrthoDB" id="3260546at2759"/>
<evidence type="ECO:0000313" key="2">
    <source>
        <dbReference type="Proteomes" id="UP000307440"/>
    </source>
</evidence>
<proteinExistence type="predicted"/>
<dbReference type="AlphaFoldDB" id="A0A5C3KF22"/>
<evidence type="ECO:0000313" key="1">
    <source>
        <dbReference type="EMBL" id="TFK18729.1"/>
    </source>
</evidence>
<organism evidence="1 2">
    <name type="scientific">Coprinopsis marcescibilis</name>
    <name type="common">Agaric fungus</name>
    <name type="synonym">Psathyrella marcescibilis</name>
    <dbReference type="NCBI Taxonomy" id="230819"/>
    <lineage>
        <taxon>Eukaryota</taxon>
        <taxon>Fungi</taxon>
        <taxon>Dikarya</taxon>
        <taxon>Basidiomycota</taxon>
        <taxon>Agaricomycotina</taxon>
        <taxon>Agaricomycetes</taxon>
        <taxon>Agaricomycetidae</taxon>
        <taxon>Agaricales</taxon>
        <taxon>Agaricineae</taxon>
        <taxon>Psathyrellaceae</taxon>
        <taxon>Coprinopsis</taxon>
    </lineage>
</organism>
<name>A0A5C3KF22_COPMA</name>
<dbReference type="Proteomes" id="UP000307440">
    <property type="component" value="Unassembled WGS sequence"/>
</dbReference>
<gene>
    <name evidence="1" type="ORF">FA15DRAFT_243771</name>
</gene>
<reference evidence="1 2" key="1">
    <citation type="journal article" date="2019" name="Nat. Ecol. Evol.">
        <title>Megaphylogeny resolves global patterns of mushroom evolution.</title>
        <authorList>
            <person name="Varga T."/>
            <person name="Krizsan K."/>
            <person name="Foldi C."/>
            <person name="Dima B."/>
            <person name="Sanchez-Garcia M."/>
            <person name="Sanchez-Ramirez S."/>
            <person name="Szollosi G.J."/>
            <person name="Szarkandi J.G."/>
            <person name="Papp V."/>
            <person name="Albert L."/>
            <person name="Andreopoulos W."/>
            <person name="Angelini C."/>
            <person name="Antonin V."/>
            <person name="Barry K.W."/>
            <person name="Bougher N.L."/>
            <person name="Buchanan P."/>
            <person name="Buyck B."/>
            <person name="Bense V."/>
            <person name="Catcheside P."/>
            <person name="Chovatia M."/>
            <person name="Cooper J."/>
            <person name="Damon W."/>
            <person name="Desjardin D."/>
            <person name="Finy P."/>
            <person name="Geml J."/>
            <person name="Haridas S."/>
            <person name="Hughes K."/>
            <person name="Justo A."/>
            <person name="Karasinski D."/>
            <person name="Kautmanova I."/>
            <person name="Kiss B."/>
            <person name="Kocsube S."/>
            <person name="Kotiranta H."/>
            <person name="LaButti K.M."/>
            <person name="Lechner B.E."/>
            <person name="Liimatainen K."/>
            <person name="Lipzen A."/>
            <person name="Lukacs Z."/>
            <person name="Mihaltcheva S."/>
            <person name="Morgado L.N."/>
            <person name="Niskanen T."/>
            <person name="Noordeloos M.E."/>
            <person name="Ohm R.A."/>
            <person name="Ortiz-Santana B."/>
            <person name="Ovrebo C."/>
            <person name="Racz N."/>
            <person name="Riley R."/>
            <person name="Savchenko A."/>
            <person name="Shiryaev A."/>
            <person name="Soop K."/>
            <person name="Spirin V."/>
            <person name="Szebenyi C."/>
            <person name="Tomsovsky M."/>
            <person name="Tulloss R.E."/>
            <person name="Uehling J."/>
            <person name="Grigoriev I.V."/>
            <person name="Vagvolgyi C."/>
            <person name="Papp T."/>
            <person name="Martin F.M."/>
            <person name="Miettinen O."/>
            <person name="Hibbett D.S."/>
            <person name="Nagy L.G."/>
        </authorList>
    </citation>
    <scope>NUCLEOTIDE SEQUENCE [LARGE SCALE GENOMIC DNA]</scope>
    <source>
        <strain evidence="1 2">CBS 121175</strain>
    </source>
</reference>
<dbReference type="EMBL" id="ML210381">
    <property type="protein sequence ID" value="TFK18729.1"/>
    <property type="molecule type" value="Genomic_DNA"/>
</dbReference>
<protein>
    <submittedName>
        <fullName evidence="1">Uncharacterized protein</fullName>
    </submittedName>
</protein>
<keyword evidence="2" id="KW-1185">Reference proteome</keyword>
<sequence length="140" mass="16771">MSRTTNFKLFNLLRKDEPEAPRWDGRPCTLKDFLDDFGGFCSQYGVPEDRRMDALLRYAPDHDHHEHWKLCRRRTREEGWGPFCQLLIKNTPGADEERTFTKADLDELASEYRHKPKLSMEEFATLWKRFYVASQYLHSR</sequence>
<accession>A0A5C3KF22</accession>